<feature type="signal peptide" evidence="3">
    <location>
        <begin position="1"/>
        <end position="22"/>
    </location>
</feature>
<keyword evidence="1 3" id="KW-0732">Signal</keyword>
<dbReference type="SUPFAM" id="SSF101148">
    <property type="entry name" value="Plant invertase/pectin methylesterase inhibitor"/>
    <property type="match status" value="1"/>
</dbReference>
<evidence type="ECO:0000259" key="4">
    <source>
        <dbReference type="SMART" id="SM00856"/>
    </source>
</evidence>
<name>A0AAV2DLF8_9ROSI</name>
<dbReference type="NCBIfam" id="TIGR01614">
    <property type="entry name" value="PME_inhib"/>
    <property type="match status" value="1"/>
</dbReference>
<dbReference type="Pfam" id="PF04043">
    <property type="entry name" value="PMEI"/>
    <property type="match status" value="1"/>
</dbReference>
<dbReference type="GO" id="GO:0046910">
    <property type="term" value="F:pectinesterase inhibitor activity"/>
    <property type="evidence" value="ECO:0007669"/>
    <property type="project" value="UniProtKB-ARBA"/>
</dbReference>
<reference evidence="5 6" key="1">
    <citation type="submission" date="2024-04" db="EMBL/GenBank/DDBJ databases">
        <authorList>
            <person name="Fracassetti M."/>
        </authorList>
    </citation>
    <scope>NUCLEOTIDE SEQUENCE [LARGE SCALE GENOMIC DNA]</scope>
</reference>
<evidence type="ECO:0000313" key="6">
    <source>
        <dbReference type="Proteomes" id="UP001497516"/>
    </source>
</evidence>
<proteinExistence type="inferred from homology"/>
<dbReference type="AlphaFoldDB" id="A0AAV2DLF8"/>
<evidence type="ECO:0000313" key="5">
    <source>
        <dbReference type="EMBL" id="CAL1374122.1"/>
    </source>
</evidence>
<dbReference type="EMBL" id="OZ034816">
    <property type="protein sequence ID" value="CAL1374122.1"/>
    <property type="molecule type" value="Genomic_DNA"/>
</dbReference>
<gene>
    <name evidence="5" type="ORF">LTRI10_LOCUS16009</name>
</gene>
<dbReference type="FunFam" id="1.20.140.40:FF:000005">
    <property type="entry name" value="Pectin methylesterase inhibitor 1"/>
    <property type="match status" value="1"/>
</dbReference>
<evidence type="ECO:0000256" key="1">
    <source>
        <dbReference type="ARBA" id="ARBA00022729"/>
    </source>
</evidence>
<dbReference type="InterPro" id="IPR051955">
    <property type="entry name" value="PME_Inhibitor"/>
</dbReference>
<dbReference type="InterPro" id="IPR035513">
    <property type="entry name" value="Invertase/methylesterase_inhib"/>
</dbReference>
<dbReference type="InterPro" id="IPR006501">
    <property type="entry name" value="Pectinesterase_inhib_dom"/>
</dbReference>
<feature type="chain" id="PRO_5043550597" description="Pectinesterase inhibitor domain-containing protein" evidence="3">
    <location>
        <begin position="23"/>
        <end position="204"/>
    </location>
</feature>
<evidence type="ECO:0000256" key="2">
    <source>
        <dbReference type="ARBA" id="ARBA00038471"/>
    </source>
</evidence>
<keyword evidence="6" id="KW-1185">Reference proteome</keyword>
<dbReference type="PANTHER" id="PTHR31080">
    <property type="entry name" value="PECTINESTERASE INHIBITOR-LIKE"/>
    <property type="match status" value="1"/>
</dbReference>
<dbReference type="Proteomes" id="UP001497516">
    <property type="component" value="Chromosome 3"/>
</dbReference>
<feature type="domain" description="Pectinesterase inhibitor" evidence="4">
    <location>
        <begin position="31"/>
        <end position="194"/>
    </location>
</feature>
<evidence type="ECO:0000256" key="3">
    <source>
        <dbReference type="SAM" id="SignalP"/>
    </source>
</evidence>
<protein>
    <recommendedName>
        <fullName evidence="4">Pectinesterase inhibitor domain-containing protein</fullName>
    </recommendedName>
</protein>
<comment type="similarity">
    <text evidence="2">Belongs to the PMEI family.</text>
</comment>
<sequence>MTLTTTTLPLLLPLLLAAAASAAGDYHRNSTTTDYIRSSCNATLYPDLCYTSLSRYSAAVQQSPRRLARVAIGVALSKVRRTASFLANNASALADYGSDRRAAAALHDCRSNLGDAAEEIRGSLKQMRQLGAAGATEEAFRFQMSNVQTWMSAALTDEETCTDGFQDVADGEVKAAVYARAAEAKKYTSNALALVNTYAAAGTP</sequence>
<accession>A0AAV2DLF8</accession>
<dbReference type="CDD" id="cd15798">
    <property type="entry name" value="PMEI-like_3"/>
    <property type="match status" value="1"/>
</dbReference>
<dbReference type="PANTHER" id="PTHR31080:SF64">
    <property type="entry name" value="PLANT INVERTASE_PECTIN METHYLESTERASE INHIBITOR SUPERFAMILY PROTEIN"/>
    <property type="match status" value="1"/>
</dbReference>
<dbReference type="SMART" id="SM00856">
    <property type="entry name" value="PMEI"/>
    <property type="match status" value="1"/>
</dbReference>
<organism evidence="5 6">
    <name type="scientific">Linum trigynum</name>
    <dbReference type="NCBI Taxonomy" id="586398"/>
    <lineage>
        <taxon>Eukaryota</taxon>
        <taxon>Viridiplantae</taxon>
        <taxon>Streptophyta</taxon>
        <taxon>Embryophyta</taxon>
        <taxon>Tracheophyta</taxon>
        <taxon>Spermatophyta</taxon>
        <taxon>Magnoliopsida</taxon>
        <taxon>eudicotyledons</taxon>
        <taxon>Gunneridae</taxon>
        <taxon>Pentapetalae</taxon>
        <taxon>rosids</taxon>
        <taxon>fabids</taxon>
        <taxon>Malpighiales</taxon>
        <taxon>Linaceae</taxon>
        <taxon>Linum</taxon>
    </lineage>
</organism>
<dbReference type="Gene3D" id="1.20.140.40">
    <property type="entry name" value="Invertase/pectin methylesterase inhibitor family protein"/>
    <property type="match status" value="1"/>
</dbReference>